<dbReference type="CDD" id="cd00093">
    <property type="entry name" value="HTH_XRE"/>
    <property type="match status" value="1"/>
</dbReference>
<protein>
    <submittedName>
        <fullName evidence="2">Helix-turn-helix domain-containing protein</fullName>
    </submittedName>
</protein>
<evidence type="ECO:0000259" key="1">
    <source>
        <dbReference type="PROSITE" id="PS50943"/>
    </source>
</evidence>
<dbReference type="SMART" id="SM00530">
    <property type="entry name" value="HTH_XRE"/>
    <property type="match status" value="1"/>
</dbReference>
<dbReference type="SUPFAM" id="SSF47413">
    <property type="entry name" value="lambda repressor-like DNA-binding domains"/>
    <property type="match status" value="1"/>
</dbReference>
<name>A0A846ZCA8_9ACTN</name>
<dbReference type="AlphaFoldDB" id="A0A846ZCA8"/>
<organism evidence="2 3">
    <name type="scientific">Actinomadura latina</name>
    <dbReference type="NCBI Taxonomy" id="163603"/>
    <lineage>
        <taxon>Bacteria</taxon>
        <taxon>Bacillati</taxon>
        <taxon>Actinomycetota</taxon>
        <taxon>Actinomycetes</taxon>
        <taxon>Streptosporangiales</taxon>
        <taxon>Thermomonosporaceae</taxon>
        <taxon>Actinomadura</taxon>
    </lineage>
</organism>
<sequence>MVSPYVRRQRLAAELRKLREERGMMADELAKRIHYSRMKISRLENAHGRPDVGDVVKILDTLEIPDAQTLEIIRLANQAATKGWWDRYGDTMGPRQRLYADIEAGAGTIREFNLSSIPGILQTPELTNALTELAKNDGPLDFRPDRMAQARLQRLETILRPDGPTYEFIIDEIVTRRLNVAPSIMSAQLCHLVEKVAAEPRLTVRVLPVDAYLAEALLPKVTFSLYTFPEQSDPPLAVVETLTTDLVHTDPREVKRYRKRYEYLAQAALAPQDSLAILTEAASRLADKVGPPYGG</sequence>
<accession>A0A846ZCA8</accession>
<dbReference type="RefSeq" id="WP_067640706.1">
    <property type="nucleotide sequence ID" value="NZ_JAAXPI010000101.1"/>
</dbReference>
<dbReference type="Pfam" id="PF13560">
    <property type="entry name" value="HTH_31"/>
    <property type="match status" value="1"/>
</dbReference>
<evidence type="ECO:0000313" key="2">
    <source>
        <dbReference type="EMBL" id="NKZ08832.1"/>
    </source>
</evidence>
<proteinExistence type="predicted"/>
<feature type="domain" description="HTH cro/C1-type" evidence="1">
    <location>
        <begin position="15"/>
        <end position="70"/>
    </location>
</feature>
<dbReference type="EMBL" id="JAAXPI010000101">
    <property type="protein sequence ID" value="NKZ08832.1"/>
    <property type="molecule type" value="Genomic_DNA"/>
</dbReference>
<dbReference type="InterPro" id="IPR001387">
    <property type="entry name" value="Cro/C1-type_HTH"/>
</dbReference>
<dbReference type="Proteomes" id="UP000579250">
    <property type="component" value="Unassembled WGS sequence"/>
</dbReference>
<evidence type="ECO:0000313" key="3">
    <source>
        <dbReference type="Proteomes" id="UP000579250"/>
    </source>
</evidence>
<gene>
    <name evidence="2" type="ORF">HGB48_34590</name>
</gene>
<keyword evidence="3" id="KW-1185">Reference proteome</keyword>
<reference evidence="2 3" key="1">
    <citation type="submission" date="2020-04" db="EMBL/GenBank/DDBJ databases">
        <title>MicrobeNet Type strains.</title>
        <authorList>
            <person name="Nicholson A.C."/>
        </authorList>
    </citation>
    <scope>NUCLEOTIDE SEQUENCE [LARGE SCALE GENOMIC DNA]</scope>
    <source>
        <strain evidence="2 3">ATCC BAA-277</strain>
    </source>
</reference>
<comment type="caution">
    <text evidence="2">The sequence shown here is derived from an EMBL/GenBank/DDBJ whole genome shotgun (WGS) entry which is preliminary data.</text>
</comment>
<dbReference type="Gene3D" id="1.10.260.40">
    <property type="entry name" value="lambda repressor-like DNA-binding domains"/>
    <property type="match status" value="1"/>
</dbReference>
<dbReference type="GO" id="GO:0003677">
    <property type="term" value="F:DNA binding"/>
    <property type="evidence" value="ECO:0007669"/>
    <property type="project" value="InterPro"/>
</dbReference>
<dbReference type="Pfam" id="PF19054">
    <property type="entry name" value="DUF5753"/>
    <property type="match status" value="1"/>
</dbReference>
<dbReference type="InterPro" id="IPR043917">
    <property type="entry name" value="DUF5753"/>
</dbReference>
<dbReference type="PROSITE" id="PS50943">
    <property type="entry name" value="HTH_CROC1"/>
    <property type="match status" value="1"/>
</dbReference>
<dbReference type="InterPro" id="IPR010982">
    <property type="entry name" value="Lambda_DNA-bd_dom_sf"/>
</dbReference>